<evidence type="ECO:0000256" key="2">
    <source>
        <dbReference type="ARBA" id="ARBA00009950"/>
    </source>
</evidence>
<feature type="region of interest" description="Disordered" evidence="8">
    <location>
        <begin position="153"/>
        <end position="172"/>
    </location>
</feature>
<comment type="similarity">
    <text evidence="2">Belongs to the TMEM208 family.</text>
</comment>
<feature type="compositionally biased region" description="Basic residues" evidence="8">
    <location>
        <begin position="163"/>
        <end position="172"/>
    </location>
</feature>
<evidence type="ECO:0000256" key="5">
    <source>
        <dbReference type="ARBA" id="ARBA00022824"/>
    </source>
</evidence>
<keyword evidence="7 9" id="KW-0472">Membrane</keyword>
<dbReference type="Pfam" id="PF05620">
    <property type="entry name" value="TMEM208_SND2"/>
    <property type="match status" value="1"/>
</dbReference>
<feature type="transmembrane region" description="Helical" evidence="9">
    <location>
        <begin position="55"/>
        <end position="73"/>
    </location>
</feature>
<evidence type="ECO:0000256" key="3">
    <source>
        <dbReference type="ARBA" id="ARBA00015033"/>
    </source>
</evidence>
<dbReference type="OrthoDB" id="10012212at2759"/>
<keyword evidence="11" id="KW-1185">Reference proteome</keyword>
<sequence>MNKTTKGKQGTRGTKQIIEENRQTVDFYFNVFTISNVAYLIIRYLLFWDTFSAKFILLYTLTAFTSLVAYYFISYVGKPILDEKGIAVDYSSDLNMSGHVSEYAKDVILFSVIQYILSLISNYFWFALIILPLYVFVKIWQNFLGPWFFEPAPEEEPQDQKKQKTKTKVIRR</sequence>
<evidence type="ECO:0000313" key="10">
    <source>
        <dbReference type="EMBL" id="RNA10890.1"/>
    </source>
</evidence>
<comment type="subcellular location">
    <subcellularLocation>
        <location evidence="1">Endoplasmic reticulum membrane</location>
        <topology evidence="1">Multi-pass membrane protein</topology>
    </subcellularLocation>
</comment>
<keyword evidence="4 9" id="KW-0812">Transmembrane</keyword>
<evidence type="ECO:0000256" key="4">
    <source>
        <dbReference type="ARBA" id="ARBA00022692"/>
    </source>
</evidence>
<name>A0A3M7QHQ9_BRAPC</name>
<dbReference type="PANTHER" id="PTHR13505:SF7">
    <property type="entry name" value="TRANSMEMBRANE PROTEIN 208"/>
    <property type="match status" value="1"/>
</dbReference>
<evidence type="ECO:0000256" key="9">
    <source>
        <dbReference type="SAM" id="Phobius"/>
    </source>
</evidence>
<dbReference type="PANTHER" id="PTHR13505">
    <property type="entry name" value="TRANSMEMBRANE PROTEIN 208"/>
    <property type="match status" value="1"/>
</dbReference>
<gene>
    <name evidence="10" type="ORF">BpHYR1_043301</name>
</gene>
<proteinExistence type="inferred from homology"/>
<reference evidence="10 11" key="1">
    <citation type="journal article" date="2018" name="Sci. Rep.">
        <title>Genomic signatures of local adaptation to the degree of environmental predictability in rotifers.</title>
        <authorList>
            <person name="Franch-Gras L."/>
            <person name="Hahn C."/>
            <person name="Garcia-Roger E.M."/>
            <person name="Carmona M.J."/>
            <person name="Serra M."/>
            <person name="Gomez A."/>
        </authorList>
    </citation>
    <scope>NUCLEOTIDE SEQUENCE [LARGE SCALE GENOMIC DNA]</scope>
    <source>
        <strain evidence="10">HYR1</strain>
    </source>
</reference>
<evidence type="ECO:0000256" key="6">
    <source>
        <dbReference type="ARBA" id="ARBA00022989"/>
    </source>
</evidence>
<keyword evidence="5" id="KW-0256">Endoplasmic reticulum</keyword>
<evidence type="ECO:0000256" key="7">
    <source>
        <dbReference type="ARBA" id="ARBA00023136"/>
    </source>
</evidence>
<organism evidence="10 11">
    <name type="scientific">Brachionus plicatilis</name>
    <name type="common">Marine rotifer</name>
    <name type="synonym">Brachionus muelleri</name>
    <dbReference type="NCBI Taxonomy" id="10195"/>
    <lineage>
        <taxon>Eukaryota</taxon>
        <taxon>Metazoa</taxon>
        <taxon>Spiralia</taxon>
        <taxon>Gnathifera</taxon>
        <taxon>Rotifera</taxon>
        <taxon>Eurotatoria</taxon>
        <taxon>Monogononta</taxon>
        <taxon>Pseudotrocha</taxon>
        <taxon>Ploima</taxon>
        <taxon>Brachionidae</taxon>
        <taxon>Brachionus</taxon>
    </lineage>
</organism>
<dbReference type="InterPro" id="IPR008506">
    <property type="entry name" value="SND2/TMEM208"/>
</dbReference>
<evidence type="ECO:0000256" key="1">
    <source>
        <dbReference type="ARBA" id="ARBA00004477"/>
    </source>
</evidence>
<dbReference type="STRING" id="10195.A0A3M7QHQ9"/>
<feature type="transmembrane region" description="Helical" evidence="9">
    <location>
        <begin position="112"/>
        <end position="137"/>
    </location>
</feature>
<dbReference type="GO" id="GO:0005773">
    <property type="term" value="C:vacuole"/>
    <property type="evidence" value="ECO:0007669"/>
    <property type="project" value="GOC"/>
</dbReference>
<evidence type="ECO:0000256" key="8">
    <source>
        <dbReference type="SAM" id="MobiDB-lite"/>
    </source>
</evidence>
<accession>A0A3M7QHQ9</accession>
<dbReference type="GO" id="GO:0005789">
    <property type="term" value="C:endoplasmic reticulum membrane"/>
    <property type="evidence" value="ECO:0007669"/>
    <property type="project" value="UniProtKB-SubCell"/>
</dbReference>
<protein>
    <recommendedName>
        <fullName evidence="3">Transmembrane protein 208</fullName>
    </recommendedName>
</protein>
<evidence type="ECO:0000313" key="11">
    <source>
        <dbReference type="Proteomes" id="UP000276133"/>
    </source>
</evidence>
<dbReference type="GO" id="GO:0006624">
    <property type="term" value="P:vacuolar protein processing"/>
    <property type="evidence" value="ECO:0007669"/>
    <property type="project" value="TreeGrafter"/>
</dbReference>
<dbReference type="EMBL" id="REGN01006095">
    <property type="protein sequence ID" value="RNA10890.1"/>
    <property type="molecule type" value="Genomic_DNA"/>
</dbReference>
<dbReference type="AlphaFoldDB" id="A0A3M7QHQ9"/>
<comment type="caution">
    <text evidence="10">The sequence shown here is derived from an EMBL/GenBank/DDBJ whole genome shotgun (WGS) entry which is preliminary data.</text>
</comment>
<feature type="transmembrane region" description="Helical" evidence="9">
    <location>
        <begin position="27"/>
        <end position="48"/>
    </location>
</feature>
<keyword evidence="6 9" id="KW-1133">Transmembrane helix</keyword>
<dbReference type="Proteomes" id="UP000276133">
    <property type="component" value="Unassembled WGS sequence"/>
</dbReference>